<dbReference type="Proteomes" id="UP001190700">
    <property type="component" value="Unassembled WGS sequence"/>
</dbReference>
<name>A0AAE0KWH9_9CHLO</name>
<dbReference type="EMBL" id="LGRX02015519">
    <property type="protein sequence ID" value="KAK3263358.1"/>
    <property type="molecule type" value="Genomic_DNA"/>
</dbReference>
<reference evidence="2 3" key="1">
    <citation type="journal article" date="2015" name="Genome Biol. Evol.">
        <title>Comparative Genomics of a Bacterivorous Green Alga Reveals Evolutionary Causalities and Consequences of Phago-Mixotrophic Mode of Nutrition.</title>
        <authorList>
            <person name="Burns J.A."/>
            <person name="Paasch A."/>
            <person name="Narechania A."/>
            <person name="Kim E."/>
        </authorList>
    </citation>
    <scope>NUCLEOTIDE SEQUENCE [LARGE SCALE GENOMIC DNA]</scope>
    <source>
        <strain evidence="2 3">PLY_AMNH</strain>
    </source>
</reference>
<protein>
    <submittedName>
        <fullName evidence="2">Uncharacterized protein</fullName>
    </submittedName>
</protein>
<comment type="caution">
    <text evidence="2">The sequence shown here is derived from an EMBL/GenBank/DDBJ whole genome shotgun (WGS) entry which is preliminary data.</text>
</comment>
<feature type="region of interest" description="Disordered" evidence="1">
    <location>
        <begin position="64"/>
        <end position="85"/>
    </location>
</feature>
<organism evidence="2 3">
    <name type="scientific">Cymbomonas tetramitiformis</name>
    <dbReference type="NCBI Taxonomy" id="36881"/>
    <lineage>
        <taxon>Eukaryota</taxon>
        <taxon>Viridiplantae</taxon>
        <taxon>Chlorophyta</taxon>
        <taxon>Pyramimonadophyceae</taxon>
        <taxon>Pyramimonadales</taxon>
        <taxon>Pyramimonadaceae</taxon>
        <taxon>Cymbomonas</taxon>
    </lineage>
</organism>
<sequence>MEAFNRENNRKGWAAIGLYPFNRCVYWELVDKKAKAVAAVSKALGVNLEVLTFGFKGKDARRKATEDGETEVEEEQVAEQKKQAATATQVRKRQAAVKEMERSVKYAKLAEGARKKVEQARNHVKLAKLVKEELVGMLKAMGETPAASAKKADMETLVQHLLGLPTKEGPFGFLF</sequence>
<evidence type="ECO:0000313" key="3">
    <source>
        <dbReference type="Proteomes" id="UP001190700"/>
    </source>
</evidence>
<accession>A0AAE0KWH9</accession>
<dbReference type="AlphaFoldDB" id="A0AAE0KWH9"/>
<gene>
    <name evidence="2" type="ORF">CYMTET_27831</name>
</gene>
<keyword evidence="3" id="KW-1185">Reference proteome</keyword>
<evidence type="ECO:0000256" key="1">
    <source>
        <dbReference type="SAM" id="MobiDB-lite"/>
    </source>
</evidence>
<feature type="compositionally biased region" description="Acidic residues" evidence="1">
    <location>
        <begin position="67"/>
        <end position="77"/>
    </location>
</feature>
<evidence type="ECO:0000313" key="2">
    <source>
        <dbReference type="EMBL" id="KAK3263358.1"/>
    </source>
</evidence>
<proteinExistence type="predicted"/>